<evidence type="ECO:0000256" key="1">
    <source>
        <dbReference type="SAM" id="MobiDB-lite"/>
    </source>
</evidence>
<evidence type="ECO:0000313" key="2">
    <source>
        <dbReference type="EMBL" id="OAH60398.1"/>
    </source>
</evidence>
<reference evidence="2 3" key="1">
    <citation type="submission" date="2016-01" db="EMBL/GenBank/DDBJ databases">
        <title>Investigation of taxonomic status of Bacillus aminovorans.</title>
        <authorList>
            <person name="Verma A."/>
            <person name="Pal Y."/>
            <person name="Krishnamurthi S."/>
        </authorList>
    </citation>
    <scope>NUCLEOTIDE SEQUENCE [LARGE SCALE GENOMIC DNA]</scope>
    <source>
        <strain evidence="2 3">DSM 1314</strain>
    </source>
</reference>
<organism evidence="2 3">
    <name type="scientific">Domibacillus aminovorans</name>
    <dbReference type="NCBI Taxonomy" id="29332"/>
    <lineage>
        <taxon>Bacteria</taxon>
        <taxon>Bacillati</taxon>
        <taxon>Bacillota</taxon>
        <taxon>Bacilli</taxon>
        <taxon>Bacillales</taxon>
        <taxon>Bacillaceae</taxon>
        <taxon>Domibacillus</taxon>
    </lineage>
</organism>
<protein>
    <submittedName>
        <fullName evidence="2">Uncharacterized protein</fullName>
    </submittedName>
</protein>
<sequence length="85" mass="9183">MLVVAAASADFSETSGEGLFFDAVNYTFPKANEKLKFGQRVLVEFSGFILESYPGAGRSQTCHRAPDVPAKRSGLNGRRSRPTGD</sequence>
<dbReference type="AlphaFoldDB" id="A0A177L3Z1"/>
<dbReference type="Proteomes" id="UP000076935">
    <property type="component" value="Unassembled WGS sequence"/>
</dbReference>
<comment type="caution">
    <text evidence="2">The sequence shown here is derived from an EMBL/GenBank/DDBJ whole genome shotgun (WGS) entry which is preliminary data.</text>
</comment>
<keyword evidence="3" id="KW-1185">Reference proteome</keyword>
<proteinExistence type="predicted"/>
<feature type="region of interest" description="Disordered" evidence="1">
    <location>
        <begin position="56"/>
        <end position="85"/>
    </location>
</feature>
<gene>
    <name evidence="2" type="ORF">AWH49_16170</name>
</gene>
<evidence type="ECO:0000313" key="3">
    <source>
        <dbReference type="Proteomes" id="UP000076935"/>
    </source>
</evidence>
<name>A0A177L3Z1_9BACI</name>
<accession>A0A177L3Z1</accession>
<dbReference type="EMBL" id="LQWY01000038">
    <property type="protein sequence ID" value="OAH60398.1"/>
    <property type="molecule type" value="Genomic_DNA"/>
</dbReference>